<keyword evidence="2" id="KW-1185">Reference proteome</keyword>
<sequence length="140" mass="15948">MDATTDISRHAMFPYRTIYVFPVERPDAASAVQIVPLLRGYIARSLRYAETWFIKPTGRARVTWPPIPILAFQDALRLETLTLAQWNKNAITRLFQSQWNQITTVSNDHTNPGGQGSPRFYNRHFNIAACVNDARNGAEN</sequence>
<reference evidence="1" key="1">
    <citation type="submission" date="2023-06" db="EMBL/GenBank/DDBJ databases">
        <authorList>
            <consortium name="Lawrence Berkeley National Laboratory"/>
            <person name="Ahrendt S."/>
            <person name="Sahu N."/>
            <person name="Indic B."/>
            <person name="Wong-Bajracharya J."/>
            <person name="Merenyi Z."/>
            <person name="Ke H.-M."/>
            <person name="Monk M."/>
            <person name="Kocsube S."/>
            <person name="Drula E."/>
            <person name="Lipzen A."/>
            <person name="Balint B."/>
            <person name="Henrissat B."/>
            <person name="Andreopoulos B."/>
            <person name="Martin F.M."/>
            <person name="Harder C.B."/>
            <person name="Rigling D."/>
            <person name="Ford K.L."/>
            <person name="Foster G.D."/>
            <person name="Pangilinan J."/>
            <person name="Papanicolaou A."/>
            <person name="Barry K."/>
            <person name="LaButti K."/>
            <person name="Viragh M."/>
            <person name="Koriabine M."/>
            <person name="Yan M."/>
            <person name="Riley R."/>
            <person name="Champramary S."/>
            <person name="Plett K.L."/>
            <person name="Tsai I.J."/>
            <person name="Slot J."/>
            <person name="Sipos G."/>
            <person name="Plett J."/>
            <person name="Nagy L.G."/>
            <person name="Grigoriev I.V."/>
        </authorList>
    </citation>
    <scope>NUCLEOTIDE SEQUENCE</scope>
    <source>
        <strain evidence="1">HWK02</strain>
    </source>
</reference>
<dbReference type="AlphaFoldDB" id="A0AA39PPL1"/>
<proteinExistence type="predicted"/>
<comment type="caution">
    <text evidence="1">The sequence shown here is derived from an EMBL/GenBank/DDBJ whole genome shotgun (WGS) entry which is preliminary data.</text>
</comment>
<dbReference type="EMBL" id="JAUEPU010000041">
    <property type="protein sequence ID" value="KAK0488193.1"/>
    <property type="molecule type" value="Genomic_DNA"/>
</dbReference>
<gene>
    <name evidence="1" type="ORF">EDD18DRAFT_1110556</name>
</gene>
<evidence type="ECO:0000313" key="1">
    <source>
        <dbReference type="EMBL" id="KAK0488193.1"/>
    </source>
</evidence>
<evidence type="ECO:0000313" key="2">
    <source>
        <dbReference type="Proteomes" id="UP001175228"/>
    </source>
</evidence>
<protein>
    <submittedName>
        <fullName evidence="1">Uncharacterized protein</fullName>
    </submittedName>
</protein>
<organism evidence="1 2">
    <name type="scientific">Armillaria luteobubalina</name>
    <dbReference type="NCBI Taxonomy" id="153913"/>
    <lineage>
        <taxon>Eukaryota</taxon>
        <taxon>Fungi</taxon>
        <taxon>Dikarya</taxon>
        <taxon>Basidiomycota</taxon>
        <taxon>Agaricomycotina</taxon>
        <taxon>Agaricomycetes</taxon>
        <taxon>Agaricomycetidae</taxon>
        <taxon>Agaricales</taxon>
        <taxon>Marasmiineae</taxon>
        <taxon>Physalacriaceae</taxon>
        <taxon>Armillaria</taxon>
    </lineage>
</organism>
<accession>A0AA39PPL1</accession>
<dbReference type="Proteomes" id="UP001175228">
    <property type="component" value="Unassembled WGS sequence"/>
</dbReference>
<name>A0AA39PPL1_9AGAR</name>